<dbReference type="RefSeq" id="WP_132004110.1">
    <property type="nucleotide sequence ID" value="NZ_JABUHM010000009.1"/>
</dbReference>
<organism evidence="1 2">
    <name type="scientific">Mesobacillus foraminis</name>
    <dbReference type="NCBI Taxonomy" id="279826"/>
    <lineage>
        <taxon>Bacteria</taxon>
        <taxon>Bacillati</taxon>
        <taxon>Bacillota</taxon>
        <taxon>Bacilli</taxon>
        <taxon>Bacillales</taxon>
        <taxon>Bacillaceae</taxon>
        <taxon>Mesobacillus</taxon>
    </lineage>
</organism>
<evidence type="ECO:0008006" key="3">
    <source>
        <dbReference type="Google" id="ProtNLM"/>
    </source>
</evidence>
<reference evidence="1 2" key="1">
    <citation type="journal article" date="2015" name="Stand. Genomic Sci.">
        <title>Genomic Encyclopedia of Bacterial and Archaeal Type Strains, Phase III: the genomes of soil and plant-associated and newly described type strains.</title>
        <authorList>
            <person name="Whitman W.B."/>
            <person name="Woyke T."/>
            <person name="Klenk H.P."/>
            <person name="Zhou Y."/>
            <person name="Lilburn T.G."/>
            <person name="Beck B.J."/>
            <person name="De Vos P."/>
            <person name="Vandamme P."/>
            <person name="Eisen J.A."/>
            <person name="Garrity G."/>
            <person name="Hugenholtz P."/>
            <person name="Kyrpides N.C."/>
        </authorList>
    </citation>
    <scope>NUCLEOTIDE SEQUENCE [LARGE SCALE GENOMIC DNA]</scope>
    <source>
        <strain evidence="1 2">CV53</strain>
    </source>
</reference>
<gene>
    <name evidence="1" type="ORF">EV146_104136</name>
</gene>
<sequence>MERTKLILVEGLPGSGKSTTAQLIHDILLENDIETQLFLEGNLNHPADYDGVSYFSKEEYTDLLRGNGDFKTALAGTGEERKNGYIISRFKLSSELPDSLKKVLYDHDIYELPLDIHIELITEKWQEFCRKALHEEKIYIFECCFIQNPVTIGMVKYGVKDDPMIRYIERLAKIIEPLEPLLFYVDQKDVSKSFTKAAGERPEDWFNGFVQYYTQQGFGREIGADGLEGTLKVLQARKSLESVIYSKLQMKKTRLDNSQFEMASYRQDILNQLEIIIKNG</sequence>
<comment type="caution">
    <text evidence="1">The sequence shown here is derived from an EMBL/GenBank/DDBJ whole genome shotgun (WGS) entry which is preliminary data.</text>
</comment>
<dbReference type="NCBIfam" id="NF005250">
    <property type="entry name" value="PRK06761.1"/>
    <property type="match status" value="1"/>
</dbReference>
<accession>A0A4R2BIY3</accession>
<dbReference type="EMBL" id="SLVV01000004">
    <property type="protein sequence ID" value="TCN26029.1"/>
    <property type="molecule type" value="Genomic_DNA"/>
</dbReference>
<dbReference type="SUPFAM" id="SSF52540">
    <property type="entry name" value="P-loop containing nucleoside triphosphate hydrolases"/>
    <property type="match status" value="1"/>
</dbReference>
<keyword evidence="2" id="KW-1185">Reference proteome</keyword>
<dbReference type="Proteomes" id="UP000295689">
    <property type="component" value="Unassembled WGS sequence"/>
</dbReference>
<dbReference type="AlphaFoldDB" id="A0A4R2BIY3"/>
<proteinExistence type="predicted"/>
<dbReference type="Gene3D" id="3.40.50.300">
    <property type="entry name" value="P-loop containing nucleotide triphosphate hydrolases"/>
    <property type="match status" value="1"/>
</dbReference>
<dbReference type="InterPro" id="IPR027417">
    <property type="entry name" value="P-loop_NTPase"/>
</dbReference>
<protein>
    <recommendedName>
        <fullName evidence="3">Thymidylate kinase</fullName>
    </recommendedName>
</protein>
<evidence type="ECO:0000313" key="1">
    <source>
        <dbReference type="EMBL" id="TCN26029.1"/>
    </source>
</evidence>
<evidence type="ECO:0000313" key="2">
    <source>
        <dbReference type="Proteomes" id="UP000295689"/>
    </source>
</evidence>
<name>A0A4R2BIY3_9BACI</name>